<dbReference type="EMBL" id="MSPP01000001">
    <property type="protein sequence ID" value="OUD10527.1"/>
    <property type="molecule type" value="Genomic_DNA"/>
</dbReference>
<dbReference type="AlphaFoldDB" id="A0A251X1F4"/>
<dbReference type="RefSeq" id="WP_086450174.1">
    <property type="nucleotide sequence ID" value="NZ_MSPP01000001.1"/>
</dbReference>
<evidence type="ECO:0000256" key="1">
    <source>
        <dbReference type="SAM" id="MobiDB-lite"/>
    </source>
</evidence>
<evidence type="ECO:0000313" key="3">
    <source>
        <dbReference type="EMBL" id="OUD10527.1"/>
    </source>
</evidence>
<feature type="region of interest" description="Disordered" evidence="1">
    <location>
        <begin position="12"/>
        <end position="31"/>
    </location>
</feature>
<protein>
    <submittedName>
        <fullName evidence="3">Uncharacterized protein</fullName>
    </submittedName>
</protein>
<keyword evidence="2" id="KW-0472">Membrane</keyword>
<keyword evidence="2" id="KW-1133">Transmembrane helix</keyword>
<feature type="transmembrane region" description="Helical" evidence="2">
    <location>
        <begin position="33"/>
        <end position="50"/>
    </location>
</feature>
<evidence type="ECO:0000313" key="4">
    <source>
        <dbReference type="Proteomes" id="UP000194664"/>
    </source>
</evidence>
<name>A0A251X1F4_9RHOB</name>
<sequence>MTNDPAIRFAQQATRKEAKNADRRARSQKNSPTWSLIAAVLSVGLCVYWATSQQWLLAAIWFIVAIVHMREFVRVRAQGRGAA</sequence>
<accession>A0A251X1F4</accession>
<keyword evidence="4" id="KW-1185">Reference proteome</keyword>
<feature type="transmembrane region" description="Helical" evidence="2">
    <location>
        <begin position="56"/>
        <end position="73"/>
    </location>
</feature>
<dbReference type="Proteomes" id="UP000194664">
    <property type="component" value="Unassembled WGS sequence"/>
</dbReference>
<reference evidence="3 4" key="1">
    <citation type="submission" date="2016-12" db="EMBL/GenBank/DDBJ databases">
        <title>The draft genome sequence of HSLHS2.</title>
        <authorList>
            <person name="Hu D."/>
            <person name="Wang L."/>
            <person name="Shao Z."/>
        </authorList>
    </citation>
    <scope>NUCLEOTIDE SEQUENCE [LARGE SCALE GENOMIC DNA]</scope>
    <source>
        <strain evidence="3">MCCC 1A06712</strain>
    </source>
</reference>
<gene>
    <name evidence="3" type="ORF">BVC71_03245</name>
</gene>
<comment type="caution">
    <text evidence="3">The sequence shown here is derived from an EMBL/GenBank/DDBJ whole genome shotgun (WGS) entry which is preliminary data.</text>
</comment>
<keyword evidence="2" id="KW-0812">Transmembrane</keyword>
<feature type="compositionally biased region" description="Basic and acidic residues" evidence="1">
    <location>
        <begin position="14"/>
        <end position="25"/>
    </location>
</feature>
<organism evidence="3 4">
    <name type="scientific">Marivivens niveibacter</name>
    <dbReference type="NCBI Taxonomy" id="1930667"/>
    <lineage>
        <taxon>Bacteria</taxon>
        <taxon>Pseudomonadati</taxon>
        <taxon>Pseudomonadota</taxon>
        <taxon>Alphaproteobacteria</taxon>
        <taxon>Rhodobacterales</taxon>
        <taxon>Paracoccaceae</taxon>
        <taxon>Marivivens group</taxon>
        <taxon>Marivivens</taxon>
    </lineage>
</organism>
<proteinExistence type="predicted"/>
<evidence type="ECO:0000256" key="2">
    <source>
        <dbReference type="SAM" id="Phobius"/>
    </source>
</evidence>